<sequence>MIKFSNSSLALREILRKFVAEFSALSH</sequence>
<evidence type="ECO:0000313" key="1">
    <source>
        <dbReference type="EMBL" id="MBX37619.1"/>
    </source>
</evidence>
<protein>
    <submittedName>
        <fullName evidence="1">Uncharacterized protein</fullName>
    </submittedName>
</protein>
<organism evidence="1">
    <name type="scientific">Rhizophora mucronata</name>
    <name type="common">Asiatic mangrove</name>
    <dbReference type="NCBI Taxonomy" id="61149"/>
    <lineage>
        <taxon>Eukaryota</taxon>
        <taxon>Viridiplantae</taxon>
        <taxon>Streptophyta</taxon>
        <taxon>Embryophyta</taxon>
        <taxon>Tracheophyta</taxon>
        <taxon>Spermatophyta</taxon>
        <taxon>Magnoliopsida</taxon>
        <taxon>eudicotyledons</taxon>
        <taxon>Gunneridae</taxon>
        <taxon>Pentapetalae</taxon>
        <taxon>rosids</taxon>
        <taxon>fabids</taxon>
        <taxon>Malpighiales</taxon>
        <taxon>Rhizophoraceae</taxon>
        <taxon>Rhizophora</taxon>
    </lineage>
</organism>
<accession>A0A2P2N562</accession>
<reference evidence="1" key="1">
    <citation type="submission" date="2018-02" db="EMBL/GenBank/DDBJ databases">
        <title>Rhizophora mucronata_Transcriptome.</title>
        <authorList>
            <person name="Meera S.P."/>
            <person name="Sreeshan A."/>
            <person name="Augustine A."/>
        </authorList>
    </citation>
    <scope>NUCLEOTIDE SEQUENCE</scope>
    <source>
        <tissue evidence="1">Leaf</tissue>
    </source>
</reference>
<dbReference type="EMBL" id="GGEC01057135">
    <property type="protein sequence ID" value="MBX37619.1"/>
    <property type="molecule type" value="Transcribed_RNA"/>
</dbReference>
<name>A0A2P2N562_RHIMU</name>
<proteinExistence type="predicted"/>
<dbReference type="AlphaFoldDB" id="A0A2P2N562"/>